<feature type="compositionally biased region" description="Low complexity" evidence="1">
    <location>
        <begin position="66"/>
        <end position="78"/>
    </location>
</feature>
<feature type="compositionally biased region" description="Low complexity" evidence="1">
    <location>
        <begin position="480"/>
        <end position="489"/>
    </location>
</feature>
<feature type="region of interest" description="Disordered" evidence="1">
    <location>
        <begin position="623"/>
        <end position="657"/>
    </location>
</feature>
<feature type="region of interest" description="Disordered" evidence="1">
    <location>
        <begin position="409"/>
        <end position="441"/>
    </location>
</feature>
<feature type="region of interest" description="Disordered" evidence="1">
    <location>
        <begin position="1"/>
        <end position="88"/>
    </location>
</feature>
<dbReference type="EMBL" id="PYSW02000015">
    <property type="protein sequence ID" value="KAG2386712.1"/>
    <property type="molecule type" value="Genomic_DNA"/>
</dbReference>
<evidence type="ECO:0000256" key="1">
    <source>
        <dbReference type="SAM" id="MobiDB-lite"/>
    </source>
</evidence>
<feature type="compositionally biased region" description="Low complexity" evidence="1">
    <location>
        <begin position="1"/>
        <end position="26"/>
    </location>
</feature>
<organism evidence="2 3">
    <name type="scientific">Naegleria lovaniensis</name>
    <name type="common">Amoeba</name>
    <dbReference type="NCBI Taxonomy" id="51637"/>
    <lineage>
        <taxon>Eukaryota</taxon>
        <taxon>Discoba</taxon>
        <taxon>Heterolobosea</taxon>
        <taxon>Tetramitia</taxon>
        <taxon>Eutetramitia</taxon>
        <taxon>Vahlkampfiidae</taxon>
        <taxon>Naegleria</taxon>
    </lineage>
</organism>
<feature type="region of interest" description="Disordered" evidence="1">
    <location>
        <begin position="117"/>
        <end position="154"/>
    </location>
</feature>
<feature type="compositionally biased region" description="Polar residues" evidence="1">
    <location>
        <begin position="79"/>
        <end position="88"/>
    </location>
</feature>
<proteinExistence type="predicted"/>
<gene>
    <name evidence="2" type="ORF">C9374_002456</name>
</gene>
<feature type="compositionally biased region" description="Polar residues" evidence="1">
    <location>
        <begin position="27"/>
        <end position="51"/>
    </location>
</feature>
<feature type="region of interest" description="Disordered" evidence="1">
    <location>
        <begin position="507"/>
        <end position="558"/>
    </location>
</feature>
<evidence type="ECO:0000313" key="3">
    <source>
        <dbReference type="Proteomes" id="UP000816034"/>
    </source>
</evidence>
<sequence length="1065" mass="119405">MMIGSLTNSTTTTATSTTSRSLSTNAPLTYSTQPTSKMNSHHSSCNKTFVHQKQPPQPQRMQSKGTTSSTSNPSTTRSVKQQPHLSSFMKTTSYSLSTTVGGANHDVVGMSQKNVLKTPSTRTTTTTSTNHNTPCHSKGSTMSHSGSIGSSNYATPLSTPLRPCSSSHSFTKSTLNSLSTQSTCKTVATTSTPFLDEFHTSSGREWSRGKTHRHNSTDFHCTSKSMTCPNSPNLTSLSPTLQPLSTSFVDQEHSLLNHMKRRMEKNDQEPHPHDKKEASTQFPKTLQVLEPLDDDLRILEEGFPIHCRLPTMTIRPQDASSITLMNHKSGNDLTDPTTPTNATKVLSSTSTTSPLLYIHQNHHHSLFEEKDLNKTVTLSTRDDHLEPSHTAHLNHDCQSIIENSDVVNDHTSSPNKPIVLGSTSNIASHHQPHHETSNYHAVSSCRNTISVPQKNTEIACERVVSPGSSSSSLNFQSDHTTTTTITQQQEGSLFDKKTLEPSVSIQQPDLLSSHQQQQQQHDTKFHQGLHSTRVDPFSNPSTTALLSSTQTPKEKETPHLSTNMMKACMPSNGCGVSAISHHGNNTMMGKNHVQACKKYTRTDCSDLDHQPTLEFVRVLLGQSKESDHTTTHPKRNATNMTVHPSAGHHHTKRSSTMNVLRYSYESDDEDRNAYELSPLHSNSKIYYVDQILSSGDKDCYDQSKDMSHDEDEALQEWERTKQKYKNAFKRRTNIPNPNNNNLSRNYSGNMGENLRMVTEKVCHLQQVKMDLEEQTQEIQNIWESLVHEDLVWQVEDLIVQSALCICGDLNSTKSIQTLFNMICETENEMVNALEDLIDFIFCSTRRSCKKHSINFNMILELVKDSSSLCANVLSKHQNHLSSQTAVALNSQRYKLDQQAFQKQQHTSYYFNNNKKTLMDGHTSQLHNHQPHHQKKNVTVLSPHSTAHRNQTAQPTTKHHALPAKMIPSSPQIQTNDSKPKRHISFSELENKESFLQLLGIGKRKELLESIRSIVEVLLEVSSVVLHSNEDKIESLDNSFKEMISTYSKIISDIEDFAPHRLFNVF</sequence>
<evidence type="ECO:0000313" key="2">
    <source>
        <dbReference type="EMBL" id="KAG2386712.1"/>
    </source>
</evidence>
<dbReference type="RefSeq" id="XP_044550704.1">
    <property type="nucleotide sequence ID" value="XM_044691876.1"/>
</dbReference>
<dbReference type="GeneID" id="68094912"/>
<feature type="region of interest" description="Disordered" evidence="1">
    <location>
        <begin position="463"/>
        <end position="494"/>
    </location>
</feature>
<feature type="compositionally biased region" description="Low complexity" evidence="1">
    <location>
        <begin position="507"/>
        <end position="520"/>
    </location>
</feature>
<reference evidence="2 3" key="1">
    <citation type="journal article" date="2018" name="BMC Genomics">
        <title>The genome of Naegleria lovaniensis, the basis for a comparative approach to unravel pathogenicity factors of the human pathogenic amoeba N. fowleri.</title>
        <authorList>
            <person name="Liechti N."/>
            <person name="Schurch N."/>
            <person name="Bruggmann R."/>
            <person name="Wittwer M."/>
        </authorList>
    </citation>
    <scope>NUCLEOTIDE SEQUENCE [LARGE SCALE GENOMIC DNA]</scope>
    <source>
        <strain evidence="2 3">ATCC 30569</strain>
    </source>
</reference>
<keyword evidence="3" id="KW-1185">Reference proteome</keyword>
<feature type="compositionally biased region" description="Polar residues" evidence="1">
    <location>
        <begin position="538"/>
        <end position="551"/>
    </location>
</feature>
<feature type="compositionally biased region" description="Polar residues" evidence="1">
    <location>
        <begin position="409"/>
        <end position="428"/>
    </location>
</feature>
<dbReference type="Proteomes" id="UP000816034">
    <property type="component" value="Unassembled WGS sequence"/>
</dbReference>
<name>A0AA88KQR3_NAELO</name>
<feature type="compositionally biased region" description="Low complexity" evidence="1">
    <location>
        <begin position="118"/>
        <end position="151"/>
    </location>
</feature>
<dbReference type="AlphaFoldDB" id="A0AA88KQR3"/>
<accession>A0AA88KQR3</accession>
<protein>
    <submittedName>
        <fullName evidence="2">Uncharacterized protein</fullName>
    </submittedName>
</protein>
<comment type="caution">
    <text evidence="2">The sequence shown here is derived from an EMBL/GenBank/DDBJ whole genome shotgun (WGS) entry which is preliminary data.</text>
</comment>